<evidence type="ECO:0008006" key="3">
    <source>
        <dbReference type="Google" id="ProtNLM"/>
    </source>
</evidence>
<organism evidence="1 2">
    <name type="scientific">Lactobacillus nasalidis</name>
    <dbReference type="NCBI Taxonomy" id="2797258"/>
    <lineage>
        <taxon>Bacteria</taxon>
        <taxon>Bacillati</taxon>
        <taxon>Bacillota</taxon>
        <taxon>Bacilli</taxon>
        <taxon>Lactobacillales</taxon>
        <taxon>Lactobacillaceae</taxon>
        <taxon>Lactobacillus</taxon>
    </lineage>
</organism>
<comment type="caution">
    <text evidence="1">The sequence shown here is derived from an EMBL/GenBank/DDBJ whole genome shotgun (WGS) entry which is preliminary data.</text>
</comment>
<evidence type="ECO:0000313" key="2">
    <source>
        <dbReference type="Proteomes" id="UP000616547"/>
    </source>
</evidence>
<reference evidence="2" key="1">
    <citation type="submission" date="2021-01" db="EMBL/GenBank/DDBJ databases">
        <title>Draft genome sequence of Nasalis larvatus strain YZ03.</title>
        <authorList>
            <person name="Suzuki-Hashido N."/>
            <person name="Tsuchida S."/>
            <person name="Hayakawa T."/>
        </authorList>
    </citation>
    <scope>NUCLEOTIDE SEQUENCE [LARGE SCALE GENOMIC DNA]</scope>
    <source>
        <strain evidence="2">YZ03</strain>
    </source>
</reference>
<name>A0ABQ3W7H0_9LACO</name>
<keyword evidence="2" id="KW-1185">Reference proteome</keyword>
<protein>
    <recommendedName>
        <fullName evidence="3">RNA-binding protein</fullName>
    </recommendedName>
</protein>
<dbReference type="Proteomes" id="UP000616547">
    <property type="component" value="Unassembled WGS sequence"/>
</dbReference>
<gene>
    <name evidence="1" type="ORF">lacNasYZ03_10620</name>
</gene>
<dbReference type="RefSeq" id="WP_201332061.1">
    <property type="nucleotide sequence ID" value="NZ_BOCG01000414.1"/>
</dbReference>
<sequence length="94" mass="10867">MTKLTEETTYYVVNATDDGSDAFAVKFDGKAEAEEYLRTEQCDFRELQLLTEDQFLSDWSKPAEAYGSEEDASQDGYVWDDGFERWMEIPVRNA</sequence>
<dbReference type="EMBL" id="BOCI01000283">
    <property type="protein sequence ID" value="GHW01375.1"/>
    <property type="molecule type" value="Genomic_DNA"/>
</dbReference>
<evidence type="ECO:0000313" key="1">
    <source>
        <dbReference type="EMBL" id="GHW01375.1"/>
    </source>
</evidence>
<proteinExistence type="predicted"/>
<accession>A0ABQ3W7H0</accession>